<comment type="caution">
    <text evidence="1">The sequence shown here is derived from an EMBL/GenBank/DDBJ whole genome shotgun (WGS) entry which is preliminary data.</text>
</comment>
<gene>
    <name evidence="1" type="ORF">bsdE14_17990</name>
</gene>
<evidence type="ECO:0000313" key="1">
    <source>
        <dbReference type="EMBL" id="GLC30389.1"/>
    </source>
</evidence>
<name>A0ABQ5N584_9CLOT</name>
<protein>
    <submittedName>
        <fullName evidence="1">Uncharacterized protein</fullName>
    </submittedName>
</protein>
<dbReference type="RefSeq" id="WP_264849649.1">
    <property type="nucleotide sequence ID" value="NZ_BRXR01000001.1"/>
</dbReference>
<sequence>MKDNYVIENSKLNLGKESFLKYLDKLGTDKEKLDILSNYLDDASKRITLLTATTFLKSNELVIKFLNSGSQNVIALKGIPGVYDEFFIDNHPKAIGASIMQLRNIKLDVPSEGYIDSRSLDEKSIIKLKSQIRLLKQYLSEETLSGIMELEKYKFHSIKDKKQQIENFNIYANAHIFDLIIKDKNGEERIVPTCGYSPVIPRGIQILGVGPDTVEKWGKVIKVTDLLITVGDVSLYKDILSQFNGDEIIRVAI</sequence>
<proteinExistence type="predicted"/>
<keyword evidence="2" id="KW-1185">Reference proteome</keyword>
<organism evidence="1 2">
    <name type="scientific">Clostridium omnivorum</name>
    <dbReference type="NCBI Taxonomy" id="1604902"/>
    <lineage>
        <taxon>Bacteria</taxon>
        <taxon>Bacillati</taxon>
        <taxon>Bacillota</taxon>
        <taxon>Clostridia</taxon>
        <taxon>Eubacteriales</taxon>
        <taxon>Clostridiaceae</taxon>
        <taxon>Clostridium</taxon>
    </lineage>
</organism>
<dbReference type="Proteomes" id="UP001208567">
    <property type="component" value="Unassembled WGS sequence"/>
</dbReference>
<dbReference type="EMBL" id="BRXR01000001">
    <property type="protein sequence ID" value="GLC30389.1"/>
    <property type="molecule type" value="Genomic_DNA"/>
</dbReference>
<evidence type="ECO:0000313" key="2">
    <source>
        <dbReference type="Proteomes" id="UP001208567"/>
    </source>
</evidence>
<reference evidence="1 2" key="1">
    <citation type="journal article" date="2024" name="Int. J. Syst. Evol. Microbiol.">
        <title>Clostridium omnivorum sp. nov., isolated from anoxic soil under the treatment of reductive soil disinfestation.</title>
        <authorList>
            <person name="Ueki A."/>
            <person name="Tonouchi A."/>
            <person name="Kaku N."/>
            <person name="Honma S."/>
            <person name="Ueki K."/>
        </authorList>
    </citation>
    <scope>NUCLEOTIDE SEQUENCE [LARGE SCALE GENOMIC DNA]</scope>
    <source>
        <strain evidence="1 2">E14</strain>
    </source>
</reference>
<accession>A0ABQ5N584</accession>